<comment type="caution">
    <text evidence="2">The sequence shown here is derived from an EMBL/GenBank/DDBJ whole genome shotgun (WGS) entry which is preliminary data.</text>
</comment>
<evidence type="ECO:0000313" key="3">
    <source>
        <dbReference type="Proteomes" id="UP000601435"/>
    </source>
</evidence>
<evidence type="ECO:0000259" key="1">
    <source>
        <dbReference type="Pfam" id="PF12222"/>
    </source>
</evidence>
<keyword evidence="3" id="KW-1185">Reference proteome</keyword>
<name>A0A812RTC2_9DINO</name>
<dbReference type="OrthoDB" id="1612078at2759"/>
<sequence>EFWYTNVPGTDVPSGTCGGGAYRELLVYIDGVLADAVLPFPVIYTGGINPLLWRPLTGILSFDIPPYEFDLTPFASWLLDGAAHNVTVQVWGNNPQGTWFLDPVLLLRHAEANQSISGGRIRKLPDSVPNVTEQVHKKSNTSSTWTLEFLAWVGFLGPFRLLGTGIFHQLLRYSVDAWQPQLRGA</sequence>
<dbReference type="AlphaFoldDB" id="A0A812RTC2"/>
<dbReference type="InterPro" id="IPR021102">
    <property type="entry name" value="PNGase_A"/>
</dbReference>
<dbReference type="InterPro" id="IPR056948">
    <property type="entry name" value="PNGaseA_N"/>
</dbReference>
<protein>
    <recommendedName>
        <fullName evidence="1">Peptide N-acetyl-beta-D-glucosaminyl asparaginase amidase A N-terminal domain-containing protein</fullName>
    </recommendedName>
</protein>
<gene>
    <name evidence="2" type="ORF">SNEC2469_LOCUS12442</name>
</gene>
<accession>A0A812RTC2</accession>
<dbReference type="Proteomes" id="UP000601435">
    <property type="component" value="Unassembled WGS sequence"/>
</dbReference>
<dbReference type="EMBL" id="CAJNJA010019724">
    <property type="protein sequence ID" value="CAE7449697.1"/>
    <property type="molecule type" value="Genomic_DNA"/>
</dbReference>
<organism evidence="2 3">
    <name type="scientific">Symbiodinium necroappetens</name>
    <dbReference type="NCBI Taxonomy" id="1628268"/>
    <lineage>
        <taxon>Eukaryota</taxon>
        <taxon>Sar</taxon>
        <taxon>Alveolata</taxon>
        <taxon>Dinophyceae</taxon>
        <taxon>Suessiales</taxon>
        <taxon>Symbiodiniaceae</taxon>
        <taxon>Symbiodinium</taxon>
    </lineage>
</organism>
<dbReference type="Pfam" id="PF12222">
    <property type="entry name" value="PNGaseA"/>
    <property type="match status" value="1"/>
</dbReference>
<reference evidence="2" key="1">
    <citation type="submission" date="2021-02" db="EMBL/GenBank/DDBJ databases">
        <authorList>
            <person name="Dougan E. K."/>
            <person name="Rhodes N."/>
            <person name="Thang M."/>
            <person name="Chan C."/>
        </authorList>
    </citation>
    <scope>NUCLEOTIDE SEQUENCE</scope>
</reference>
<proteinExistence type="predicted"/>
<feature type="non-terminal residue" evidence="2">
    <location>
        <position position="185"/>
    </location>
</feature>
<dbReference type="PANTHER" id="PTHR31104">
    <property type="entry name" value="PEPTIDE-N4-(N-ACETYL-BETA-GLUCOSAMINYL)ASPARAGINE AMIDASE A PROTEIN"/>
    <property type="match status" value="1"/>
</dbReference>
<evidence type="ECO:0000313" key="2">
    <source>
        <dbReference type="EMBL" id="CAE7449697.1"/>
    </source>
</evidence>
<feature type="domain" description="Peptide N-acetyl-beta-D-glucosaminyl asparaginase amidase A N-terminal" evidence="1">
    <location>
        <begin position="1"/>
        <end position="94"/>
    </location>
</feature>